<comment type="caution">
    <text evidence="2">The sequence shown here is derived from an EMBL/GenBank/DDBJ whole genome shotgun (WGS) entry which is preliminary data.</text>
</comment>
<organism evidence="2 3">
    <name type="scientific">Acacia crassicarpa</name>
    <name type="common">northern wattle</name>
    <dbReference type="NCBI Taxonomy" id="499986"/>
    <lineage>
        <taxon>Eukaryota</taxon>
        <taxon>Viridiplantae</taxon>
        <taxon>Streptophyta</taxon>
        <taxon>Embryophyta</taxon>
        <taxon>Tracheophyta</taxon>
        <taxon>Spermatophyta</taxon>
        <taxon>Magnoliopsida</taxon>
        <taxon>eudicotyledons</taxon>
        <taxon>Gunneridae</taxon>
        <taxon>Pentapetalae</taxon>
        <taxon>rosids</taxon>
        <taxon>fabids</taxon>
        <taxon>Fabales</taxon>
        <taxon>Fabaceae</taxon>
        <taxon>Caesalpinioideae</taxon>
        <taxon>mimosoid clade</taxon>
        <taxon>Acacieae</taxon>
        <taxon>Acacia</taxon>
    </lineage>
</organism>
<feature type="region of interest" description="Disordered" evidence="1">
    <location>
        <begin position="50"/>
        <end position="96"/>
    </location>
</feature>
<feature type="compositionally biased region" description="Basic and acidic residues" evidence="1">
    <location>
        <begin position="57"/>
        <end position="70"/>
    </location>
</feature>
<accession>A0AAE1N6J2</accession>
<evidence type="ECO:0000313" key="3">
    <source>
        <dbReference type="Proteomes" id="UP001293593"/>
    </source>
</evidence>
<name>A0AAE1N6J2_9FABA</name>
<proteinExistence type="predicted"/>
<gene>
    <name evidence="2" type="ORF">QN277_014271</name>
</gene>
<evidence type="ECO:0000256" key="1">
    <source>
        <dbReference type="SAM" id="MobiDB-lite"/>
    </source>
</evidence>
<dbReference type="PANTHER" id="PTHR33699">
    <property type="entry name" value="EXPRESSED PROTEIN"/>
    <property type="match status" value="1"/>
</dbReference>
<dbReference type="Proteomes" id="UP001293593">
    <property type="component" value="Unassembled WGS sequence"/>
</dbReference>
<sequence>MDECKRSAHIPAFGNWDLANQLPITQYFECATHRDRDLYALDFHMPPSLKKMRRKRTSDVNTKRQGKVWDVRPALGKPNGKSEGLPPPRRPKPVDQDLYQIPPELLRTSKRVSLSFPFSVRIFIGGFHNHSN</sequence>
<protein>
    <recommendedName>
        <fullName evidence="4">RIN4 pathogenic type III effector avirulence factor Avr cleavage site domain-containing protein</fullName>
    </recommendedName>
</protein>
<dbReference type="PANTHER" id="PTHR33699:SF2">
    <property type="entry name" value="PATHOGENIC TYPE III EFFECTOR AVIRULENCE FACTOR AVR AVRRPT-CLEAVAGE: CLEAVAGE SITE PROTEIN-RELATED"/>
    <property type="match status" value="1"/>
</dbReference>
<evidence type="ECO:0008006" key="4">
    <source>
        <dbReference type="Google" id="ProtNLM"/>
    </source>
</evidence>
<evidence type="ECO:0000313" key="2">
    <source>
        <dbReference type="EMBL" id="KAK4282961.1"/>
    </source>
</evidence>
<reference evidence="2" key="1">
    <citation type="submission" date="2023-10" db="EMBL/GenBank/DDBJ databases">
        <title>Chromosome-level genome of the transformable northern wattle, Acacia crassicarpa.</title>
        <authorList>
            <person name="Massaro I."/>
            <person name="Sinha N.R."/>
            <person name="Poethig S."/>
            <person name="Leichty A.R."/>
        </authorList>
    </citation>
    <scope>NUCLEOTIDE SEQUENCE</scope>
    <source>
        <strain evidence="2">Acra3RX</strain>
        <tissue evidence="2">Leaf</tissue>
    </source>
</reference>
<dbReference type="EMBL" id="JAWXYG010000002">
    <property type="protein sequence ID" value="KAK4282961.1"/>
    <property type="molecule type" value="Genomic_DNA"/>
</dbReference>
<keyword evidence="3" id="KW-1185">Reference proteome</keyword>
<dbReference type="AlphaFoldDB" id="A0AAE1N6J2"/>